<keyword evidence="3" id="KW-1185">Reference proteome</keyword>
<evidence type="ECO:0000313" key="3">
    <source>
        <dbReference type="Proteomes" id="UP000193484"/>
    </source>
</evidence>
<feature type="region of interest" description="Disordered" evidence="1">
    <location>
        <begin position="140"/>
        <end position="172"/>
    </location>
</feature>
<dbReference type="STRING" id="1793.AWC04_08380"/>
<gene>
    <name evidence="2" type="ORF">AWC04_08380</name>
</gene>
<feature type="compositionally biased region" description="Acidic residues" evidence="1">
    <location>
        <begin position="36"/>
        <end position="53"/>
    </location>
</feature>
<dbReference type="OrthoDB" id="3544256at2"/>
<feature type="compositionally biased region" description="Basic and acidic residues" evidence="1">
    <location>
        <begin position="1"/>
        <end position="19"/>
    </location>
</feature>
<comment type="caution">
    <text evidence="2">The sequence shown here is derived from an EMBL/GenBank/DDBJ whole genome shotgun (WGS) entry which is preliminary data.</text>
</comment>
<organism evidence="2 3">
    <name type="scientific">Mycolicibacterium fallax</name>
    <name type="common">Mycobacterium fallax</name>
    <dbReference type="NCBI Taxonomy" id="1793"/>
    <lineage>
        <taxon>Bacteria</taxon>
        <taxon>Bacillati</taxon>
        <taxon>Actinomycetota</taxon>
        <taxon>Actinomycetes</taxon>
        <taxon>Mycobacteriales</taxon>
        <taxon>Mycobacteriaceae</taxon>
        <taxon>Mycolicibacterium</taxon>
    </lineage>
</organism>
<dbReference type="RefSeq" id="WP_085095022.1">
    <property type="nucleotide sequence ID" value="NZ_AP022603.1"/>
</dbReference>
<dbReference type="EMBL" id="LQOJ01000030">
    <property type="protein sequence ID" value="ORV04600.1"/>
    <property type="molecule type" value="Genomic_DNA"/>
</dbReference>
<sequence length="172" mass="18255">MTTKPKTDPADDDQTDGKPTETPGTPDGADTPEQPSEADDGQAEGQEDTTGDDEPVRKLRREAQNLRQRAKDAEAKVTELTDRLAAVDQSMVAAALDPTGVSPAVFNRAGPPLDELRDESGVIDLGKVTAAAEALKAEFGIRPGPQPNPQQGTPSQRRAANTLAEAFTGRRR</sequence>
<accession>A0A1X1RFY2</accession>
<feature type="region of interest" description="Disordered" evidence="1">
    <location>
        <begin position="1"/>
        <end position="58"/>
    </location>
</feature>
<evidence type="ECO:0000256" key="1">
    <source>
        <dbReference type="SAM" id="MobiDB-lite"/>
    </source>
</evidence>
<reference evidence="2 3" key="1">
    <citation type="submission" date="2016-01" db="EMBL/GenBank/DDBJ databases">
        <title>The new phylogeny of the genus Mycobacterium.</title>
        <authorList>
            <person name="Tarcisio F."/>
            <person name="Conor M."/>
            <person name="Antonella G."/>
            <person name="Elisabetta G."/>
            <person name="Giulia F.S."/>
            <person name="Sara T."/>
            <person name="Anna F."/>
            <person name="Clotilde B."/>
            <person name="Roberto B."/>
            <person name="Veronica D.S."/>
            <person name="Fabio R."/>
            <person name="Monica P."/>
            <person name="Olivier J."/>
            <person name="Enrico T."/>
            <person name="Nicola S."/>
        </authorList>
    </citation>
    <scope>NUCLEOTIDE SEQUENCE [LARGE SCALE GENOMIC DNA]</scope>
    <source>
        <strain evidence="2 3">DSM 44179</strain>
    </source>
</reference>
<dbReference type="Proteomes" id="UP000193484">
    <property type="component" value="Unassembled WGS sequence"/>
</dbReference>
<protein>
    <submittedName>
        <fullName evidence="2">Uncharacterized protein</fullName>
    </submittedName>
</protein>
<evidence type="ECO:0000313" key="2">
    <source>
        <dbReference type="EMBL" id="ORV04600.1"/>
    </source>
</evidence>
<dbReference type="AlphaFoldDB" id="A0A1X1RFY2"/>
<name>A0A1X1RFY2_MYCFA</name>
<proteinExistence type="predicted"/>